<proteinExistence type="predicted"/>
<feature type="region of interest" description="Disordered" evidence="1">
    <location>
        <begin position="1"/>
        <end position="79"/>
    </location>
</feature>
<feature type="compositionally biased region" description="Acidic residues" evidence="1">
    <location>
        <begin position="58"/>
        <end position="71"/>
    </location>
</feature>
<dbReference type="Proteomes" id="UP000507470">
    <property type="component" value="Unassembled WGS sequence"/>
</dbReference>
<organism evidence="2 3">
    <name type="scientific">Mytilus coruscus</name>
    <name type="common">Sea mussel</name>
    <dbReference type="NCBI Taxonomy" id="42192"/>
    <lineage>
        <taxon>Eukaryota</taxon>
        <taxon>Metazoa</taxon>
        <taxon>Spiralia</taxon>
        <taxon>Lophotrochozoa</taxon>
        <taxon>Mollusca</taxon>
        <taxon>Bivalvia</taxon>
        <taxon>Autobranchia</taxon>
        <taxon>Pteriomorphia</taxon>
        <taxon>Mytilida</taxon>
        <taxon>Mytiloidea</taxon>
        <taxon>Mytilidae</taxon>
        <taxon>Mytilinae</taxon>
        <taxon>Mytilus</taxon>
    </lineage>
</organism>
<dbReference type="EMBL" id="CACVKT020004987">
    <property type="protein sequence ID" value="CAC5392534.1"/>
    <property type="molecule type" value="Genomic_DNA"/>
</dbReference>
<evidence type="ECO:0000256" key="1">
    <source>
        <dbReference type="SAM" id="MobiDB-lite"/>
    </source>
</evidence>
<sequence>MYSTETPNIKHGRDSRTNNSQNIRKLDKFGKERRKQKSAGQTQINGNNSDIDRNIESSGDEYDITNDDDENSNNSDEYSDYNVQLVNLIQTNKEVIGANELTELLNMPEVQDSLNADRNPDFEYSDIFDGTFFINPITKPRKICYSLVSTMMTLK</sequence>
<evidence type="ECO:0000313" key="2">
    <source>
        <dbReference type="EMBL" id="CAC5392534.1"/>
    </source>
</evidence>
<gene>
    <name evidence="2" type="ORF">MCOR_27458</name>
</gene>
<keyword evidence="3" id="KW-1185">Reference proteome</keyword>
<name>A0A6J8CBW2_MYTCO</name>
<reference evidence="2 3" key="1">
    <citation type="submission" date="2020-06" db="EMBL/GenBank/DDBJ databases">
        <authorList>
            <person name="Li R."/>
            <person name="Bekaert M."/>
        </authorList>
    </citation>
    <scope>NUCLEOTIDE SEQUENCE [LARGE SCALE GENOMIC DNA]</scope>
    <source>
        <strain evidence="3">wild</strain>
    </source>
</reference>
<protein>
    <submittedName>
        <fullName evidence="2">Uncharacterized protein</fullName>
    </submittedName>
</protein>
<dbReference type="AlphaFoldDB" id="A0A6J8CBW2"/>
<evidence type="ECO:0000313" key="3">
    <source>
        <dbReference type="Proteomes" id="UP000507470"/>
    </source>
</evidence>
<feature type="compositionally biased region" description="Polar residues" evidence="1">
    <location>
        <begin position="38"/>
        <end position="49"/>
    </location>
</feature>
<accession>A0A6J8CBW2</accession>